<evidence type="ECO:0000313" key="6">
    <source>
        <dbReference type="Ensembl" id="ENSGMOP00000061707.1"/>
    </source>
</evidence>
<dbReference type="PANTHER" id="PTHR23239:SF367">
    <property type="entry name" value="KERATIN 15-RELATED"/>
    <property type="match status" value="1"/>
</dbReference>
<dbReference type="Ensembl" id="ENSGMOT00000069866.1">
    <property type="protein sequence ID" value="ENSGMOP00000061707.1"/>
    <property type="gene ID" value="ENSGMOG00000025967.1"/>
</dbReference>
<evidence type="ECO:0000256" key="1">
    <source>
        <dbReference type="ARBA" id="ARBA00022754"/>
    </source>
</evidence>
<keyword evidence="7" id="KW-1185">Reference proteome</keyword>
<dbReference type="SMART" id="SM01391">
    <property type="entry name" value="Filament"/>
    <property type="match status" value="1"/>
</dbReference>
<dbReference type="GeneTree" id="ENSGT00950000182969"/>
<dbReference type="SUPFAM" id="SSF64593">
    <property type="entry name" value="Intermediate filament protein, coiled coil region"/>
    <property type="match status" value="2"/>
</dbReference>
<proteinExistence type="predicted"/>
<dbReference type="GO" id="GO:0005882">
    <property type="term" value="C:intermediate filament"/>
    <property type="evidence" value="ECO:0007669"/>
    <property type="project" value="UniProtKB-KW"/>
</dbReference>
<evidence type="ECO:0000256" key="4">
    <source>
        <dbReference type="SAM" id="MobiDB-lite"/>
    </source>
</evidence>
<feature type="region of interest" description="Disordered" evidence="4">
    <location>
        <begin position="338"/>
        <end position="362"/>
    </location>
</feature>
<dbReference type="Gene3D" id="1.20.5.1160">
    <property type="entry name" value="Vasodilator-stimulated phosphoprotein"/>
    <property type="match status" value="1"/>
</dbReference>
<evidence type="ECO:0000256" key="2">
    <source>
        <dbReference type="ARBA" id="ARBA00023054"/>
    </source>
</evidence>
<organism evidence="6 7">
    <name type="scientific">Gadus morhua</name>
    <name type="common">Atlantic cod</name>
    <dbReference type="NCBI Taxonomy" id="8049"/>
    <lineage>
        <taxon>Eukaryota</taxon>
        <taxon>Metazoa</taxon>
        <taxon>Chordata</taxon>
        <taxon>Craniata</taxon>
        <taxon>Vertebrata</taxon>
        <taxon>Euteleostomi</taxon>
        <taxon>Actinopterygii</taxon>
        <taxon>Neopterygii</taxon>
        <taxon>Teleostei</taxon>
        <taxon>Neoteleostei</taxon>
        <taxon>Acanthomorphata</taxon>
        <taxon>Zeiogadaria</taxon>
        <taxon>Gadariae</taxon>
        <taxon>Gadiformes</taxon>
        <taxon>Gadoidei</taxon>
        <taxon>Gadidae</taxon>
        <taxon>Gadus</taxon>
    </lineage>
</organism>
<dbReference type="PANTHER" id="PTHR23239">
    <property type="entry name" value="INTERMEDIATE FILAMENT"/>
    <property type="match status" value="1"/>
</dbReference>
<accession>A0A8C5CJ82</accession>
<feature type="coiled-coil region" evidence="3">
    <location>
        <begin position="186"/>
        <end position="213"/>
    </location>
</feature>
<feature type="domain" description="IF rod" evidence="5">
    <location>
        <begin position="60"/>
        <end position="315"/>
    </location>
</feature>
<name>A0A8C5CJ82_GADMO</name>
<feature type="coiled-coil region" evidence="3">
    <location>
        <begin position="64"/>
        <end position="98"/>
    </location>
</feature>
<reference evidence="6" key="1">
    <citation type="submission" date="2025-08" db="UniProtKB">
        <authorList>
            <consortium name="Ensembl"/>
        </authorList>
    </citation>
    <scope>IDENTIFICATION</scope>
</reference>
<feature type="region of interest" description="Disordered" evidence="4">
    <location>
        <begin position="374"/>
        <end position="398"/>
    </location>
</feature>
<dbReference type="Proteomes" id="UP000694546">
    <property type="component" value="Chromosome 3"/>
</dbReference>
<dbReference type="Pfam" id="PF00038">
    <property type="entry name" value="Filament"/>
    <property type="match status" value="2"/>
</dbReference>
<protein>
    <recommendedName>
        <fullName evidence="5">IF rod domain-containing protein</fullName>
    </recommendedName>
</protein>
<keyword evidence="1" id="KW-0403">Intermediate filament</keyword>
<dbReference type="InterPro" id="IPR002957">
    <property type="entry name" value="Keratin_I"/>
</dbReference>
<evidence type="ECO:0000313" key="7">
    <source>
        <dbReference type="Proteomes" id="UP000694546"/>
    </source>
</evidence>
<feature type="coiled-coil region" evidence="3">
    <location>
        <begin position="263"/>
        <end position="325"/>
    </location>
</feature>
<keyword evidence="2 3" id="KW-0175">Coiled coil</keyword>
<dbReference type="PROSITE" id="PS51842">
    <property type="entry name" value="IF_ROD_2"/>
    <property type="match status" value="1"/>
</dbReference>
<feature type="compositionally biased region" description="Polar residues" evidence="4">
    <location>
        <begin position="338"/>
        <end position="358"/>
    </location>
</feature>
<reference evidence="6" key="2">
    <citation type="submission" date="2025-09" db="UniProtKB">
        <authorList>
            <consortium name="Ensembl"/>
        </authorList>
    </citation>
    <scope>IDENTIFICATION</scope>
</reference>
<sequence length="410" mass="45745">ISSFFSPANHTTASSPTMGAVITTNISTTNSSRNTNIGSNNTISFMTKSAFIGGGFGGGEKATMQNLNDRLATYLEKVRSLENGNAELELKIRQFLENKTSPRSRDYSAFFIFITDLRNKVHGALCVNGSIYLAKDNAKLAADDFKTKRENELSMRQSVEVDFAGLKRLLDVLAPVISVEMDPGPTEDLNAVLSEIREQYEQASAKNKKELEAWFQEKVGTEDATGQNMFSVLYAALCFHLHKYLNRLLQSLQRELQSQLTMKGSLEGTLQETENQVTSLEEQLVNLQGDIDRQGQEYQMLLDTKTRLEMEIAEYQANSSKLHTQEPEANTSKLHIQEQEANTSPLHTQEPEANSSELHTQEPEANISPLHTQEPEANSSKIHIQGLPSPTHPGIKDPELLCRARSIWVQ</sequence>
<dbReference type="InterPro" id="IPR039008">
    <property type="entry name" value="IF_rod_dom"/>
</dbReference>
<dbReference type="GO" id="GO:0005198">
    <property type="term" value="F:structural molecule activity"/>
    <property type="evidence" value="ECO:0007669"/>
    <property type="project" value="InterPro"/>
</dbReference>
<evidence type="ECO:0000256" key="3">
    <source>
        <dbReference type="SAM" id="Coils"/>
    </source>
</evidence>
<dbReference type="Gene3D" id="1.20.5.170">
    <property type="match status" value="1"/>
</dbReference>
<evidence type="ECO:0000259" key="5">
    <source>
        <dbReference type="PROSITE" id="PS51842"/>
    </source>
</evidence>
<dbReference type="AlphaFoldDB" id="A0A8C5CJ82"/>